<evidence type="ECO:0000313" key="1">
    <source>
        <dbReference type="EMBL" id="KAF9480810.1"/>
    </source>
</evidence>
<protein>
    <recommendedName>
        <fullName evidence="3">F-box domain-containing protein</fullName>
    </recommendedName>
</protein>
<dbReference type="SUPFAM" id="SSF52047">
    <property type="entry name" value="RNI-like"/>
    <property type="match status" value="1"/>
</dbReference>
<keyword evidence="2" id="KW-1185">Reference proteome</keyword>
<dbReference type="OrthoDB" id="3232239at2759"/>
<organism evidence="1 2">
    <name type="scientific">Pholiota conissans</name>
    <dbReference type="NCBI Taxonomy" id="109636"/>
    <lineage>
        <taxon>Eukaryota</taxon>
        <taxon>Fungi</taxon>
        <taxon>Dikarya</taxon>
        <taxon>Basidiomycota</taxon>
        <taxon>Agaricomycotina</taxon>
        <taxon>Agaricomycetes</taxon>
        <taxon>Agaricomycetidae</taxon>
        <taxon>Agaricales</taxon>
        <taxon>Agaricineae</taxon>
        <taxon>Strophariaceae</taxon>
        <taxon>Pholiota</taxon>
    </lineage>
</organism>
<gene>
    <name evidence="1" type="ORF">BDN70DRAFT_920278</name>
</gene>
<evidence type="ECO:0000313" key="2">
    <source>
        <dbReference type="Proteomes" id="UP000807469"/>
    </source>
</evidence>
<proteinExistence type="predicted"/>
<dbReference type="Proteomes" id="UP000807469">
    <property type="component" value="Unassembled WGS sequence"/>
</dbReference>
<dbReference type="AlphaFoldDB" id="A0A9P5Z5W8"/>
<sequence>MPPHSASGPGSTLPPEIIDIICCDPLLEIDDLHNLRSVSNAFRERAELVLYRSVELREPTKLRAFCITVVGRPSLALCLRKLVLHLVPQQDIDPDDLSRMVKMLRLSKNLRSLFLLNLTPWNSNTSQNEIAIHNWILDGHEFKLTTFMNSYFVQTRLKKFLETQSELETLILPCNNDIGLRNISIPSLKNLSSLAKVIPELLKHGSTMNLERLQILLLSHTPESFFTKLNAQLSGRLRCLSIPKYECLKEGDFKRLVVGVATHWRAIEYLEIGDYIPLTENVFQSCSFPSKAMFTHIKKLVLHIQSLTEERQLSISTEIMDALPTLKRLVLTKLDSGYQRFQRRAYQYERNGEIHFSEYDNWDPNEWLSVRF</sequence>
<dbReference type="EMBL" id="MU155188">
    <property type="protein sequence ID" value="KAF9480810.1"/>
    <property type="molecule type" value="Genomic_DNA"/>
</dbReference>
<comment type="caution">
    <text evidence="1">The sequence shown here is derived from an EMBL/GenBank/DDBJ whole genome shotgun (WGS) entry which is preliminary data.</text>
</comment>
<evidence type="ECO:0008006" key="3">
    <source>
        <dbReference type="Google" id="ProtNLM"/>
    </source>
</evidence>
<name>A0A9P5Z5W8_9AGAR</name>
<reference evidence="1" key="1">
    <citation type="submission" date="2020-11" db="EMBL/GenBank/DDBJ databases">
        <authorList>
            <consortium name="DOE Joint Genome Institute"/>
            <person name="Ahrendt S."/>
            <person name="Riley R."/>
            <person name="Andreopoulos W."/>
            <person name="Labutti K."/>
            <person name="Pangilinan J."/>
            <person name="Ruiz-Duenas F.J."/>
            <person name="Barrasa J.M."/>
            <person name="Sanchez-Garcia M."/>
            <person name="Camarero S."/>
            <person name="Miyauchi S."/>
            <person name="Serrano A."/>
            <person name="Linde D."/>
            <person name="Babiker R."/>
            <person name="Drula E."/>
            <person name="Ayuso-Fernandez I."/>
            <person name="Pacheco R."/>
            <person name="Padilla G."/>
            <person name="Ferreira P."/>
            <person name="Barriuso J."/>
            <person name="Kellner H."/>
            <person name="Castanera R."/>
            <person name="Alfaro M."/>
            <person name="Ramirez L."/>
            <person name="Pisabarro A.G."/>
            <person name="Kuo A."/>
            <person name="Tritt A."/>
            <person name="Lipzen A."/>
            <person name="He G."/>
            <person name="Yan M."/>
            <person name="Ng V."/>
            <person name="Cullen D."/>
            <person name="Martin F."/>
            <person name="Rosso M.-N."/>
            <person name="Henrissat B."/>
            <person name="Hibbett D."/>
            <person name="Martinez A.T."/>
            <person name="Grigoriev I.V."/>
        </authorList>
    </citation>
    <scope>NUCLEOTIDE SEQUENCE</scope>
    <source>
        <strain evidence="1">CIRM-BRFM 674</strain>
    </source>
</reference>
<accession>A0A9P5Z5W8</accession>